<proteinExistence type="predicted"/>
<evidence type="ECO:0000313" key="3">
    <source>
        <dbReference type="Proteomes" id="UP000037136"/>
    </source>
</evidence>
<dbReference type="Proteomes" id="UP000037136">
    <property type="component" value="Unassembled WGS sequence"/>
</dbReference>
<reference evidence="2 3" key="2">
    <citation type="journal article" date="2017" name="Sci. Rep.">
        <title>Ant-infecting Ophiocordyceps genomes reveal a high diversity of potential behavioral manipulation genes and a possible major role for enterotoxins.</title>
        <authorList>
            <person name="de Bekker C."/>
            <person name="Ohm R.A."/>
            <person name="Evans H.C."/>
            <person name="Brachmann A."/>
            <person name="Hughes D.P."/>
        </authorList>
    </citation>
    <scope>NUCLEOTIDE SEQUENCE [LARGE SCALE GENOMIC DNA]</scope>
    <source>
        <strain evidence="2 3">SC16a</strain>
    </source>
</reference>
<comment type="caution">
    <text evidence="2">The sequence shown here is derived from an EMBL/GenBank/DDBJ whole genome shotgun (WGS) entry which is preliminary data.</text>
</comment>
<protein>
    <submittedName>
        <fullName evidence="2">Uncharacterized protein</fullName>
    </submittedName>
</protein>
<feature type="region of interest" description="Disordered" evidence="1">
    <location>
        <begin position="1"/>
        <end position="22"/>
    </location>
</feature>
<organism evidence="2 3">
    <name type="scientific">Ophiocordyceps unilateralis</name>
    <name type="common">Zombie-ant fungus</name>
    <name type="synonym">Torrubia unilateralis</name>
    <dbReference type="NCBI Taxonomy" id="268505"/>
    <lineage>
        <taxon>Eukaryota</taxon>
        <taxon>Fungi</taxon>
        <taxon>Dikarya</taxon>
        <taxon>Ascomycota</taxon>
        <taxon>Pezizomycotina</taxon>
        <taxon>Sordariomycetes</taxon>
        <taxon>Hypocreomycetidae</taxon>
        <taxon>Hypocreales</taxon>
        <taxon>Ophiocordycipitaceae</taxon>
        <taxon>Ophiocordyceps</taxon>
    </lineage>
</organism>
<accession>A0A2A9PKM4</accession>
<sequence>MFRASSGSPFHRVFASSSSRKPHLTSSHLHLISPHYISPHLASHPITPALGVSHLLSPKRLACRCVGALDESARLFLPRSLHICRSRSSAQ</sequence>
<reference evidence="2 3" key="1">
    <citation type="journal article" date="2015" name="BMC Genomics">
        <title>Gene expression during zombie ant biting behavior reflects the complexity underlying fungal parasitic behavioral manipulation.</title>
        <authorList>
            <person name="de Bekker C."/>
            <person name="Ohm R.A."/>
            <person name="Loreto R.G."/>
            <person name="Sebastian A."/>
            <person name="Albert I."/>
            <person name="Merrow M."/>
            <person name="Brachmann A."/>
            <person name="Hughes D.P."/>
        </authorList>
    </citation>
    <scope>NUCLEOTIDE SEQUENCE [LARGE SCALE GENOMIC DNA]</scope>
    <source>
        <strain evidence="2 3">SC16a</strain>
    </source>
</reference>
<keyword evidence="3" id="KW-1185">Reference proteome</keyword>
<dbReference type="AlphaFoldDB" id="A0A2A9PKM4"/>
<dbReference type="EMBL" id="LAZP02000050">
    <property type="protein sequence ID" value="PFH61909.1"/>
    <property type="molecule type" value="Genomic_DNA"/>
</dbReference>
<evidence type="ECO:0000256" key="1">
    <source>
        <dbReference type="SAM" id="MobiDB-lite"/>
    </source>
</evidence>
<evidence type="ECO:0000313" key="2">
    <source>
        <dbReference type="EMBL" id="PFH61909.1"/>
    </source>
</evidence>
<gene>
    <name evidence="2" type="ORF">XA68_15925</name>
</gene>
<name>A0A2A9PKM4_OPHUN</name>